<comment type="caution">
    <text evidence="3">The sequence shown here is derived from an EMBL/GenBank/DDBJ whole genome shotgun (WGS) entry which is preliminary data.</text>
</comment>
<keyword evidence="1" id="KW-0677">Repeat</keyword>
<dbReference type="EMBL" id="JAPFFM010000001">
    <property type="protein sequence ID" value="KAJ6777473.1"/>
    <property type="molecule type" value="Genomic_DNA"/>
</dbReference>
<dbReference type="GO" id="GO:0036503">
    <property type="term" value="P:ERAD pathway"/>
    <property type="evidence" value="ECO:0007669"/>
    <property type="project" value="TreeGrafter"/>
</dbReference>
<dbReference type="AlphaFoldDB" id="A0A9Q0X424"/>
<keyword evidence="4" id="KW-1185">Reference proteome</keyword>
<feature type="domain" description="ECM29 ARM-like repeats" evidence="2">
    <location>
        <begin position="115"/>
        <end position="209"/>
    </location>
</feature>
<dbReference type="Gene3D" id="1.25.10.10">
    <property type="entry name" value="Leucine-rich Repeat Variant"/>
    <property type="match status" value="1"/>
</dbReference>
<sequence>MAHEGLFLDKDMGRSRRQNTDFKYPKLGEMLEYIVKQQPKLLESSEMREQKLLFSSKMYVAMINFLLKCFESEMEQNNSLGRSTEFLSSVETMCLLLEHAMAYEGSVELHATASKALITIGSYLPEMIASHYVPKISWLKQLMSHVDLDTRESAARLLGIACSAIPPATSSDLISELLSAISKTNNLRFETLHGILCAIGYTTAECMSIAAAIPGTLFQKILKCLTDVVISETATLASIAMQALGHIGLRAPLPPLVDDSSSVDILILLNEKLSKLLSVYVGQRLRMSCLLLGRLCHFCGVAFL</sequence>
<name>A0A9Q0X424_9ROSI</name>
<proteinExistence type="predicted"/>
<dbReference type="InterPro" id="IPR016024">
    <property type="entry name" value="ARM-type_fold"/>
</dbReference>
<evidence type="ECO:0000259" key="2">
    <source>
        <dbReference type="Pfam" id="PF23702"/>
    </source>
</evidence>
<dbReference type="GO" id="GO:0000502">
    <property type="term" value="C:proteasome complex"/>
    <property type="evidence" value="ECO:0007669"/>
    <property type="project" value="UniProtKB-KW"/>
</dbReference>
<dbReference type="GO" id="GO:0060090">
    <property type="term" value="F:molecular adaptor activity"/>
    <property type="evidence" value="ECO:0007669"/>
    <property type="project" value="TreeGrafter"/>
</dbReference>
<evidence type="ECO:0000313" key="4">
    <source>
        <dbReference type="Proteomes" id="UP001151752"/>
    </source>
</evidence>
<protein>
    <submittedName>
        <fullName evidence="3">PROTEASOME ADAPTER AND SCAFFOLD PROTEIN ECM29</fullName>
    </submittedName>
</protein>
<gene>
    <name evidence="3" type="ORF">OIU74_001451</name>
</gene>
<dbReference type="InterPro" id="IPR011989">
    <property type="entry name" value="ARM-like"/>
</dbReference>
<reference evidence="3" key="1">
    <citation type="submission" date="2022-11" db="EMBL/GenBank/DDBJ databases">
        <authorList>
            <person name="Hyden B.L."/>
            <person name="Feng K."/>
            <person name="Yates T."/>
            <person name="Jawdy S."/>
            <person name="Smart L.B."/>
            <person name="Muchero W."/>
        </authorList>
    </citation>
    <scope>NUCLEOTIDE SEQUENCE</scope>
    <source>
        <tissue evidence="3">Shoot tip</tissue>
    </source>
</reference>
<dbReference type="GO" id="GO:0005634">
    <property type="term" value="C:nucleus"/>
    <property type="evidence" value="ECO:0007669"/>
    <property type="project" value="TreeGrafter"/>
</dbReference>
<evidence type="ECO:0000256" key="1">
    <source>
        <dbReference type="ARBA" id="ARBA00022737"/>
    </source>
</evidence>
<evidence type="ECO:0000313" key="3">
    <source>
        <dbReference type="EMBL" id="KAJ6777473.1"/>
    </source>
</evidence>
<accession>A0A9Q0X424</accession>
<organism evidence="3 4">
    <name type="scientific">Salix koriyanagi</name>
    <dbReference type="NCBI Taxonomy" id="2511006"/>
    <lineage>
        <taxon>Eukaryota</taxon>
        <taxon>Viridiplantae</taxon>
        <taxon>Streptophyta</taxon>
        <taxon>Embryophyta</taxon>
        <taxon>Tracheophyta</taxon>
        <taxon>Spermatophyta</taxon>
        <taxon>Magnoliopsida</taxon>
        <taxon>eudicotyledons</taxon>
        <taxon>Gunneridae</taxon>
        <taxon>Pentapetalae</taxon>
        <taxon>rosids</taxon>
        <taxon>fabids</taxon>
        <taxon>Malpighiales</taxon>
        <taxon>Salicaceae</taxon>
        <taxon>Saliceae</taxon>
        <taxon>Salix</taxon>
    </lineage>
</organism>
<dbReference type="Proteomes" id="UP001151752">
    <property type="component" value="Chromosome 16"/>
</dbReference>
<reference evidence="3" key="2">
    <citation type="journal article" date="2023" name="Int. J. Mol. Sci.">
        <title>De Novo Assembly and Annotation of 11 Diverse Shrub Willow (Salix) Genomes Reveals Novel Gene Organization in Sex-Linked Regions.</title>
        <authorList>
            <person name="Hyden B."/>
            <person name="Feng K."/>
            <person name="Yates T.B."/>
            <person name="Jawdy S."/>
            <person name="Cereghino C."/>
            <person name="Smart L.B."/>
            <person name="Muchero W."/>
        </authorList>
    </citation>
    <scope>NUCLEOTIDE SEQUENCE</scope>
    <source>
        <tissue evidence="3">Shoot tip</tissue>
    </source>
</reference>
<dbReference type="GO" id="GO:0005737">
    <property type="term" value="C:cytoplasm"/>
    <property type="evidence" value="ECO:0007669"/>
    <property type="project" value="TreeGrafter"/>
</dbReference>
<dbReference type="InterPro" id="IPR055444">
    <property type="entry name" value="ARM_ECM29"/>
</dbReference>
<dbReference type="PANTHER" id="PTHR23346:SF19">
    <property type="entry name" value="PROTEASOME ADAPTER AND SCAFFOLD PROTEIN ECM29"/>
    <property type="match status" value="1"/>
</dbReference>
<dbReference type="Pfam" id="PF23702">
    <property type="entry name" value="ARM_ECM29"/>
    <property type="match status" value="1"/>
</dbReference>
<dbReference type="SUPFAM" id="SSF48371">
    <property type="entry name" value="ARM repeat"/>
    <property type="match status" value="1"/>
</dbReference>
<dbReference type="PANTHER" id="PTHR23346">
    <property type="entry name" value="TRANSLATIONAL ACTIVATOR GCN1-RELATED"/>
    <property type="match status" value="1"/>
</dbReference>
<keyword evidence="3" id="KW-0647">Proteasome</keyword>